<dbReference type="Pfam" id="PF18913">
    <property type="entry name" value="FBPase_C"/>
    <property type="match status" value="1"/>
</dbReference>
<feature type="binding site" evidence="12">
    <location>
        <position position="215"/>
    </location>
    <ligand>
        <name>substrate</name>
    </ligand>
</feature>
<evidence type="ECO:0000259" key="15">
    <source>
        <dbReference type="Pfam" id="PF18913"/>
    </source>
</evidence>
<reference evidence="16 17" key="1">
    <citation type="submission" date="2017-01" db="EMBL/GenBank/DDBJ databases">
        <title>A new Hymenobacter.</title>
        <authorList>
            <person name="Liang Y."/>
            <person name="Feng F."/>
        </authorList>
    </citation>
    <scope>NUCLEOTIDE SEQUENCE [LARGE SCALE GENOMIC DNA]</scope>
    <source>
        <strain evidence="16">MIMBbqt21</strain>
    </source>
</reference>
<keyword evidence="7 12" id="KW-0378">Hydrolase</keyword>
<evidence type="ECO:0000256" key="9">
    <source>
        <dbReference type="ARBA" id="ARBA00023277"/>
    </source>
</evidence>
<dbReference type="GO" id="GO:0005986">
    <property type="term" value="P:sucrose biosynthetic process"/>
    <property type="evidence" value="ECO:0007669"/>
    <property type="project" value="TreeGrafter"/>
</dbReference>
<evidence type="ECO:0000256" key="4">
    <source>
        <dbReference type="ARBA" id="ARBA00013093"/>
    </source>
</evidence>
<evidence type="ECO:0000256" key="2">
    <source>
        <dbReference type="ARBA" id="ARBA00005215"/>
    </source>
</evidence>
<evidence type="ECO:0000256" key="1">
    <source>
        <dbReference type="ARBA" id="ARBA00001273"/>
    </source>
</evidence>
<dbReference type="FunFam" id="3.30.540.10:FF:000002">
    <property type="entry name" value="Fructose-1,6-bisphosphatase class 1"/>
    <property type="match status" value="1"/>
</dbReference>
<dbReference type="PRINTS" id="PR00115">
    <property type="entry name" value="F16BPHPHTASE"/>
</dbReference>
<organism evidence="16 17">
    <name type="scientific">Hymenobacter crusticola</name>
    <dbReference type="NCBI Taxonomy" id="1770526"/>
    <lineage>
        <taxon>Bacteria</taxon>
        <taxon>Pseudomonadati</taxon>
        <taxon>Bacteroidota</taxon>
        <taxon>Cytophagia</taxon>
        <taxon>Cytophagales</taxon>
        <taxon>Hymenobacteraceae</taxon>
        <taxon>Hymenobacter</taxon>
    </lineage>
</organism>
<feature type="binding site" evidence="12">
    <location>
        <begin position="122"/>
        <end position="125"/>
    </location>
    <ligand>
        <name>substrate</name>
    </ligand>
</feature>
<dbReference type="CDD" id="cd00354">
    <property type="entry name" value="FBPase"/>
    <property type="match status" value="1"/>
</dbReference>
<evidence type="ECO:0000256" key="8">
    <source>
        <dbReference type="ARBA" id="ARBA00022842"/>
    </source>
</evidence>
<comment type="catalytic activity">
    <reaction evidence="1 12">
        <text>beta-D-fructose 1,6-bisphosphate + H2O = beta-D-fructose 6-phosphate + phosphate</text>
        <dbReference type="Rhea" id="RHEA:11064"/>
        <dbReference type="ChEBI" id="CHEBI:15377"/>
        <dbReference type="ChEBI" id="CHEBI:32966"/>
        <dbReference type="ChEBI" id="CHEBI:43474"/>
        <dbReference type="ChEBI" id="CHEBI:57634"/>
        <dbReference type="EC" id="3.1.3.11"/>
    </reaction>
</comment>
<evidence type="ECO:0000256" key="7">
    <source>
        <dbReference type="ARBA" id="ARBA00022801"/>
    </source>
</evidence>
<feature type="binding site" evidence="12">
    <location>
        <position position="119"/>
    </location>
    <ligand>
        <name>Mg(2+)</name>
        <dbReference type="ChEBI" id="CHEBI:18420"/>
        <label>2</label>
    </ligand>
</feature>
<comment type="pathway">
    <text evidence="2">Carbohydrate biosynthesis; Calvin cycle.</text>
</comment>
<dbReference type="InterPro" id="IPR028343">
    <property type="entry name" value="FBPtase"/>
</dbReference>
<sequence>MDHNSLALPVGTTLDRFIMRKQEDFPYATGELSQLLRDIALATKIVNREINRSGLIDIAGAYGNRNVQGEDQQKLDVVANIRFIRALRNGGEVCTIVSEEDEEVIQTGNNQGKYVVAMDPLDGSSNIDVNVSIGTIFSIYRRISPTGTVGNEQDCLQRGTHQVAAGYVIYGSSTMLVYTTGNGVNGFTYEPSLGEFFLSHPNITIPASGSVYSINEGSADSFSAGLASFIAYCKQQSYSARYIGSLVADFHRNLLKGGIYIYPPTQKSPSGKLRLLYECNPLAFIVEQAGGKSSNGYTRTMEIEPTGLHDRCPLFVGSKDLVEKVEEFLAAEYSKEPVANS</sequence>
<keyword evidence="9 12" id="KW-0119">Carbohydrate metabolism</keyword>
<dbReference type="FunFam" id="3.40.190.80:FF:000001">
    <property type="entry name" value="Fructose-1,6-bisphosphatase class 1"/>
    <property type="match status" value="1"/>
</dbReference>
<evidence type="ECO:0000256" key="12">
    <source>
        <dbReference type="HAMAP-Rule" id="MF_01855"/>
    </source>
</evidence>
<feature type="domain" description="Fructose-1-6-bisphosphatase class 1 C-terminal" evidence="15">
    <location>
        <begin position="205"/>
        <end position="329"/>
    </location>
</feature>
<evidence type="ECO:0000256" key="6">
    <source>
        <dbReference type="ARBA" id="ARBA00022723"/>
    </source>
</evidence>
<comment type="subunit">
    <text evidence="12">Homotetramer.</text>
</comment>
<dbReference type="PROSITE" id="PS00124">
    <property type="entry name" value="FBPASE"/>
    <property type="match status" value="1"/>
</dbReference>
<evidence type="ECO:0000313" key="17">
    <source>
        <dbReference type="Proteomes" id="UP000194873"/>
    </source>
</evidence>
<dbReference type="GO" id="GO:0006002">
    <property type="term" value="P:fructose 6-phosphate metabolic process"/>
    <property type="evidence" value="ECO:0007669"/>
    <property type="project" value="TreeGrafter"/>
</dbReference>
<evidence type="ECO:0000313" key="16">
    <source>
        <dbReference type="EMBL" id="OUJ74484.1"/>
    </source>
</evidence>
<name>A0A243WFG6_9BACT</name>
<dbReference type="GO" id="GO:0000287">
    <property type="term" value="F:magnesium ion binding"/>
    <property type="evidence" value="ECO:0007669"/>
    <property type="project" value="UniProtKB-UniRule"/>
</dbReference>
<dbReference type="PANTHER" id="PTHR11556">
    <property type="entry name" value="FRUCTOSE-1,6-BISPHOSPHATASE-RELATED"/>
    <property type="match status" value="1"/>
</dbReference>
<dbReference type="PANTHER" id="PTHR11556:SF35">
    <property type="entry name" value="SEDOHEPTULOSE-1,7-BISPHOSPHATASE, CHLOROPLASTIC"/>
    <property type="match status" value="1"/>
</dbReference>
<dbReference type="Gene3D" id="3.30.540.10">
    <property type="entry name" value="Fructose-1,6-Bisphosphatase, subunit A, domain 1"/>
    <property type="match status" value="1"/>
</dbReference>
<evidence type="ECO:0000256" key="10">
    <source>
        <dbReference type="ARBA" id="ARBA00072069"/>
    </source>
</evidence>
<dbReference type="InterPro" id="IPR044015">
    <property type="entry name" value="FBPase_C_dom"/>
</dbReference>
<feature type="binding site" evidence="12">
    <location>
        <position position="119"/>
    </location>
    <ligand>
        <name>Mg(2+)</name>
        <dbReference type="ChEBI" id="CHEBI:18420"/>
        <label>1</label>
    </ligand>
</feature>
<evidence type="ECO:0000256" key="13">
    <source>
        <dbReference type="RuleBase" id="RU000508"/>
    </source>
</evidence>
<feature type="binding site" evidence="12">
    <location>
        <position position="122"/>
    </location>
    <ligand>
        <name>Mg(2+)</name>
        <dbReference type="ChEBI" id="CHEBI:18420"/>
        <label>2</label>
    </ligand>
</feature>
<dbReference type="EC" id="3.1.3.11" evidence="4 12"/>
<dbReference type="EMBL" id="MTSE01000003">
    <property type="protein sequence ID" value="OUJ74484.1"/>
    <property type="molecule type" value="Genomic_DNA"/>
</dbReference>
<dbReference type="GO" id="GO:0006000">
    <property type="term" value="P:fructose metabolic process"/>
    <property type="evidence" value="ECO:0007669"/>
    <property type="project" value="TreeGrafter"/>
</dbReference>
<dbReference type="InterPro" id="IPR000146">
    <property type="entry name" value="FBPase_class-1"/>
</dbReference>
<dbReference type="Gene3D" id="3.40.190.80">
    <property type="match status" value="1"/>
</dbReference>
<dbReference type="SUPFAM" id="SSF56655">
    <property type="entry name" value="Carbohydrate phosphatase"/>
    <property type="match status" value="1"/>
</dbReference>
<dbReference type="InterPro" id="IPR033391">
    <property type="entry name" value="FBPase_N"/>
</dbReference>
<keyword evidence="17" id="KW-1185">Reference proteome</keyword>
<evidence type="ECO:0000259" key="14">
    <source>
        <dbReference type="Pfam" id="PF00316"/>
    </source>
</evidence>
<comment type="subcellular location">
    <subcellularLocation>
        <location evidence="12">Cytoplasm</location>
    </subcellularLocation>
</comment>
<comment type="caution">
    <text evidence="16">The sequence shown here is derived from an EMBL/GenBank/DDBJ whole genome shotgun (WGS) entry which is preliminary data.</text>
</comment>
<dbReference type="RefSeq" id="WP_086593282.1">
    <property type="nucleotide sequence ID" value="NZ_MTSE01000003.1"/>
</dbReference>
<accession>A0A243WFG6</accession>
<dbReference type="OrthoDB" id="9806756at2"/>
<dbReference type="GO" id="GO:0005829">
    <property type="term" value="C:cytosol"/>
    <property type="evidence" value="ECO:0007669"/>
    <property type="project" value="TreeGrafter"/>
</dbReference>
<dbReference type="GO" id="GO:0042132">
    <property type="term" value="F:fructose 1,6-bisphosphate 1-phosphatase activity"/>
    <property type="evidence" value="ECO:0007669"/>
    <property type="project" value="UniProtKB-UniRule"/>
</dbReference>
<feature type="binding site" evidence="12">
    <location>
        <position position="99"/>
    </location>
    <ligand>
        <name>Mg(2+)</name>
        <dbReference type="ChEBI" id="CHEBI:18420"/>
        <label>1</label>
    </ligand>
</feature>
<feature type="binding site" evidence="12">
    <location>
        <position position="272"/>
    </location>
    <ligand>
        <name>substrate</name>
    </ligand>
</feature>
<keyword evidence="8 12" id="KW-0460">Magnesium</keyword>
<feature type="binding site" evidence="12">
    <location>
        <position position="278"/>
    </location>
    <ligand>
        <name>Mg(2+)</name>
        <dbReference type="ChEBI" id="CHEBI:18420"/>
        <label>2</label>
    </ligand>
</feature>
<feature type="binding site" evidence="12">
    <location>
        <position position="121"/>
    </location>
    <ligand>
        <name>Mg(2+)</name>
        <dbReference type="ChEBI" id="CHEBI:18420"/>
        <label>1</label>
    </ligand>
</feature>
<feature type="binding site" evidence="12">
    <location>
        <position position="242"/>
    </location>
    <ligand>
        <name>substrate</name>
    </ligand>
</feature>
<comment type="cofactor">
    <cofactor evidence="12">
        <name>Mg(2+)</name>
        <dbReference type="ChEBI" id="CHEBI:18420"/>
    </cofactor>
    <text evidence="12">Binds 2 magnesium ions per subunit.</text>
</comment>
<protein>
    <recommendedName>
        <fullName evidence="10 12">Fructose-1,6-bisphosphatase class 1</fullName>
        <shortName evidence="12">FBPase class 1</shortName>
        <ecNumber evidence="4 12">3.1.3.11</ecNumber>
    </recommendedName>
    <alternativeName>
        <fullName evidence="11 12">D-fructose-1,6-bisphosphate 1-phosphohydrolase class 1</fullName>
    </alternativeName>
</protein>
<evidence type="ECO:0000256" key="3">
    <source>
        <dbReference type="ARBA" id="ARBA00010941"/>
    </source>
</evidence>
<comment type="similarity">
    <text evidence="3 12 13">Belongs to the FBPase class 1 family.</text>
</comment>
<dbReference type="AlphaFoldDB" id="A0A243WFG6"/>
<dbReference type="GO" id="GO:0006094">
    <property type="term" value="P:gluconeogenesis"/>
    <property type="evidence" value="ECO:0007669"/>
    <property type="project" value="UniProtKB-UniRule"/>
</dbReference>
<dbReference type="Pfam" id="PF00316">
    <property type="entry name" value="FBPase"/>
    <property type="match status" value="1"/>
</dbReference>
<comment type="caution">
    <text evidence="12">Lacks conserved residue(s) required for the propagation of feature annotation.</text>
</comment>
<evidence type="ECO:0000256" key="5">
    <source>
        <dbReference type="ARBA" id="ARBA00022490"/>
    </source>
</evidence>
<dbReference type="PIRSF" id="PIRSF500210">
    <property type="entry name" value="FBPtase"/>
    <property type="match status" value="1"/>
</dbReference>
<dbReference type="HAMAP" id="MF_01855">
    <property type="entry name" value="FBPase_class1"/>
    <property type="match status" value="1"/>
</dbReference>
<proteinExistence type="inferred from homology"/>
<keyword evidence="6 12" id="KW-0479">Metal-binding</keyword>
<dbReference type="NCBIfam" id="NF006778">
    <property type="entry name" value="PRK09293.1-1"/>
    <property type="match status" value="1"/>
</dbReference>
<dbReference type="GO" id="GO:0030388">
    <property type="term" value="P:fructose 1,6-bisphosphate metabolic process"/>
    <property type="evidence" value="ECO:0007669"/>
    <property type="project" value="TreeGrafter"/>
</dbReference>
<evidence type="ECO:0000256" key="11">
    <source>
        <dbReference type="ARBA" id="ARBA00081210"/>
    </source>
</evidence>
<dbReference type="InterPro" id="IPR020548">
    <property type="entry name" value="Fructose_bisphosphatase_AS"/>
</dbReference>
<dbReference type="Proteomes" id="UP000194873">
    <property type="component" value="Unassembled WGS sequence"/>
</dbReference>
<feature type="domain" description="Fructose-1-6-bisphosphatase class I N-terminal" evidence="14">
    <location>
        <begin position="13"/>
        <end position="201"/>
    </location>
</feature>
<gene>
    <name evidence="12" type="primary">fbp</name>
    <name evidence="16" type="ORF">BXP70_06785</name>
</gene>
<keyword evidence="5 12" id="KW-0963">Cytoplasm</keyword>
<dbReference type="PIRSF" id="PIRSF000904">
    <property type="entry name" value="FBPtase_SBPase"/>
    <property type="match status" value="1"/>
</dbReference>